<dbReference type="GO" id="GO:0000127">
    <property type="term" value="C:transcription factor TFIIIC complex"/>
    <property type="evidence" value="ECO:0007669"/>
    <property type="project" value="InterPro"/>
</dbReference>
<feature type="domain" description="Transcription factor IIIC subunit Tfc1/Sfc1 triple barrel" evidence="7">
    <location>
        <begin position="21"/>
        <end position="143"/>
    </location>
</feature>
<keyword evidence="3" id="KW-0804">Transcription</keyword>
<dbReference type="InterPro" id="IPR040454">
    <property type="entry name" value="TF_IIIC_Tfc1/Sfc1"/>
</dbReference>
<name>A0AAJ7U377_PETMA</name>
<feature type="region of interest" description="Disordered" evidence="5">
    <location>
        <begin position="479"/>
        <end position="534"/>
    </location>
</feature>
<reference evidence="9" key="1">
    <citation type="submission" date="2025-08" db="UniProtKB">
        <authorList>
            <consortium name="RefSeq"/>
        </authorList>
    </citation>
    <scope>IDENTIFICATION</scope>
    <source>
        <tissue evidence="9">Sperm</tissue>
    </source>
</reference>
<comment type="subcellular location">
    <subcellularLocation>
        <location evidence="1">Nucleus</location>
    </subcellularLocation>
</comment>
<organism evidence="8 9">
    <name type="scientific">Petromyzon marinus</name>
    <name type="common">Sea lamprey</name>
    <dbReference type="NCBI Taxonomy" id="7757"/>
    <lineage>
        <taxon>Eukaryota</taxon>
        <taxon>Metazoa</taxon>
        <taxon>Chordata</taxon>
        <taxon>Craniata</taxon>
        <taxon>Vertebrata</taxon>
        <taxon>Cyclostomata</taxon>
        <taxon>Hyperoartia</taxon>
        <taxon>Petromyzontiformes</taxon>
        <taxon>Petromyzontidae</taxon>
        <taxon>Petromyzon</taxon>
    </lineage>
</organism>
<dbReference type="GO" id="GO:0005634">
    <property type="term" value="C:nucleus"/>
    <property type="evidence" value="ECO:0007669"/>
    <property type="project" value="UniProtKB-SubCell"/>
</dbReference>
<dbReference type="Gene3D" id="3.30.200.160">
    <property type="entry name" value="TFIIIC, subcomplex tauA, subunit Sfc1, barrel domain"/>
    <property type="match status" value="1"/>
</dbReference>
<dbReference type="Pfam" id="PF17682">
    <property type="entry name" value="Tau95_N"/>
    <property type="match status" value="1"/>
</dbReference>
<evidence type="ECO:0000256" key="1">
    <source>
        <dbReference type="ARBA" id="ARBA00004123"/>
    </source>
</evidence>
<dbReference type="GO" id="GO:0001002">
    <property type="term" value="F:RNA polymerase III type 1 promoter sequence-specific DNA binding"/>
    <property type="evidence" value="ECO:0007669"/>
    <property type="project" value="TreeGrafter"/>
</dbReference>
<dbReference type="InterPro" id="IPR041499">
    <property type="entry name" value="Tfc1/Sfc1_N"/>
</dbReference>
<evidence type="ECO:0000256" key="4">
    <source>
        <dbReference type="ARBA" id="ARBA00023242"/>
    </source>
</evidence>
<dbReference type="InterPro" id="IPR042536">
    <property type="entry name" value="TFIIIC_tauA_Sfc1"/>
</dbReference>
<dbReference type="InterPro" id="IPR019136">
    <property type="entry name" value="TF_IIIC_su-5_HTH"/>
</dbReference>
<evidence type="ECO:0000256" key="3">
    <source>
        <dbReference type="ARBA" id="ARBA00023163"/>
    </source>
</evidence>
<evidence type="ECO:0000259" key="7">
    <source>
        <dbReference type="Pfam" id="PF17682"/>
    </source>
</evidence>
<feature type="domain" description="Transcription factor IIIC subunit 5 HTH" evidence="6">
    <location>
        <begin position="178"/>
        <end position="334"/>
    </location>
</feature>
<dbReference type="FunFam" id="3.30.200.160:FF:000002">
    <property type="entry name" value="Transcription factor IIIC, subunit 5"/>
    <property type="match status" value="1"/>
</dbReference>
<evidence type="ECO:0000256" key="5">
    <source>
        <dbReference type="SAM" id="MobiDB-lite"/>
    </source>
</evidence>
<dbReference type="GO" id="GO:0001003">
    <property type="term" value="F:RNA polymerase III type 2 promoter sequence-specific DNA binding"/>
    <property type="evidence" value="ECO:0007669"/>
    <property type="project" value="TreeGrafter"/>
</dbReference>
<feature type="region of interest" description="Disordered" evidence="5">
    <location>
        <begin position="90"/>
        <end position="114"/>
    </location>
</feature>
<feature type="compositionally biased region" description="Low complexity" evidence="5">
    <location>
        <begin position="95"/>
        <end position="114"/>
    </location>
</feature>
<keyword evidence="2" id="KW-0238">DNA-binding</keyword>
<dbReference type="AlphaFoldDB" id="A0AAJ7U377"/>
<feature type="compositionally biased region" description="Acidic residues" evidence="5">
    <location>
        <begin position="494"/>
        <end position="534"/>
    </location>
</feature>
<dbReference type="Pfam" id="PF09734">
    <property type="entry name" value="Tau95"/>
    <property type="match status" value="1"/>
</dbReference>
<dbReference type="PANTHER" id="PTHR13230:SF5">
    <property type="entry name" value="GENERAL TRANSCRIPTION FACTOR 3C POLYPEPTIDE 5"/>
    <property type="match status" value="1"/>
</dbReference>
<evidence type="ECO:0000259" key="6">
    <source>
        <dbReference type="Pfam" id="PF09734"/>
    </source>
</evidence>
<dbReference type="RefSeq" id="XP_032828879.1">
    <property type="nucleotide sequence ID" value="XM_032972988.1"/>
</dbReference>
<dbReference type="KEGG" id="pmrn:116953125"/>
<sequence length="534" mass="60678">MAESEWPAAGSRRFEQGSAFVCVEYPGVVSNPDAMLATLGGLESLSKTYAEPARRLELCFRPGDPFCHPVCGDRLPATGLLMRIRRRCRRRRPRGTTAGSDEDGTSSTSAAAAAPEEVKYDSEVLGLINTTYKFQGMADFQYLATRSGPDGACVSLYDQVLLRNMESPEFFLRDAPLFLPPPIFSRLDNPIDYYYRPEVQHREGYKHPPKLSSENLIGHGRARRPHNAIFMTFEEPGVPAQPLDAAVENWRKLNLQAGERDSETELRKLFQERPVWSKNAIKAKLNLHPEKLKVLLPTVAYYTLTGPWRSLWVLFGFDPRKDASSKVYQMLDFRLRCGIKYGFVNKNLPVKSKRSTFNYSLPNTISKPNPHAANMQQLADSSSAEPSSDGRTAVATAKHKLEATAFIFQRGQLPPYRQMFYQLCDLHVDCLQEIVHRNDGKETVCTEKDGWCLPRTCDRLRNIMSNIVRDHIRQRSPGLVLDSPHRRHKKDFAWPDEGEEEDEEEDEEEEVIGEEEGVSEASENEMETEILDYL</sequence>
<proteinExistence type="predicted"/>
<protein>
    <submittedName>
        <fullName evidence="9">General transcription factor 3C polypeptide 5</fullName>
    </submittedName>
</protein>
<keyword evidence="4" id="KW-0539">Nucleus</keyword>
<dbReference type="Proteomes" id="UP001318040">
    <property type="component" value="Chromosome 50"/>
</dbReference>
<dbReference type="PANTHER" id="PTHR13230">
    <property type="entry name" value="GENERAL TRANSCRIPTION FACTOR IIIC, POLYPEPTIDE 5"/>
    <property type="match status" value="1"/>
</dbReference>
<accession>A0AAJ7U377</accession>
<evidence type="ECO:0000313" key="8">
    <source>
        <dbReference type="Proteomes" id="UP001318040"/>
    </source>
</evidence>
<dbReference type="GeneID" id="116953125"/>
<dbReference type="CTD" id="9328"/>
<dbReference type="GO" id="GO:0006384">
    <property type="term" value="P:transcription initiation at RNA polymerase III promoter"/>
    <property type="evidence" value="ECO:0007669"/>
    <property type="project" value="InterPro"/>
</dbReference>
<gene>
    <name evidence="9" type="primary">GTF3C5</name>
</gene>
<keyword evidence="8" id="KW-1185">Reference proteome</keyword>
<evidence type="ECO:0000256" key="2">
    <source>
        <dbReference type="ARBA" id="ARBA00023125"/>
    </source>
</evidence>
<evidence type="ECO:0000313" key="9">
    <source>
        <dbReference type="RefSeq" id="XP_032828879.1"/>
    </source>
</evidence>